<evidence type="ECO:0000256" key="3">
    <source>
        <dbReference type="ARBA" id="ARBA00022692"/>
    </source>
</evidence>
<feature type="transmembrane region" description="Helical" evidence="6">
    <location>
        <begin position="166"/>
        <end position="185"/>
    </location>
</feature>
<feature type="transmembrane region" description="Helical" evidence="6">
    <location>
        <begin position="288"/>
        <end position="312"/>
    </location>
</feature>
<organism evidence="7 8">
    <name type="scientific">Alkalibaculum sporogenes</name>
    <dbReference type="NCBI Taxonomy" id="2655001"/>
    <lineage>
        <taxon>Bacteria</taxon>
        <taxon>Bacillati</taxon>
        <taxon>Bacillota</taxon>
        <taxon>Clostridia</taxon>
        <taxon>Eubacteriales</taxon>
        <taxon>Eubacteriaceae</taxon>
        <taxon>Alkalibaculum</taxon>
    </lineage>
</organism>
<evidence type="ECO:0000256" key="1">
    <source>
        <dbReference type="ARBA" id="ARBA00004651"/>
    </source>
</evidence>
<accession>A0A6A7KAM9</accession>
<evidence type="ECO:0000313" key="8">
    <source>
        <dbReference type="Proteomes" id="UP000440004"/>
    </source>
</evidence>
<keyword evidence="3 6" id="KW-0812">Transmembrane</keyword>
<feature type="transmembrane region" description="Helical" evidence="6">
    <location>
        <begin position="71"/>
        <end position="89"/>
    </location>
</feature>
<dbReference type="AlphaFoldDB" id="A0A6A7KAM9"/>
<comment type="subcellular location">
    <subcellularLocation>
        <location evidence="1">Cell membrane</location>
        <topology evidence="1">Multi-pass membrane protein</topology>
    </subcellularLocation>
</comment>
<dbReference type="Proteomes" id="UP000440004">
    <property type="component" value="Unassembled WGS sequence"/>
</dbReference>
<feature type="transmembrane region" description="Helical" evidence="6">
    <location>
        <begin position="12"/>
        <end position="31"/>
    </location>
</feature>
<name>A0A6A7KAM9_9FIRM</name>
<reference evidence="7 8" key="1">
    <citation type="submission" date="2019-10" db="EMBL/GenBank/DDBJ databases">
        <title>Alkalibaculum tamaniensis sp.nov., a new alkaliphilic acetogen, isolated on methoxylated aromatics from a mud volcano.</title>
        <authorList>
            <person name="Khomyakova M.A."/>
            <person name="Merkel A.Y."/>
            <person name="Bonch-Osmolovskaya E.A."/>
            <person name="Slobodkin A.I."/>
        </authorList>
    </citation>
    <scope>NUCLEOTIDE SEQUENCE [LARGE SCALE GENOMIC DNA]</scope>
    <source>
        <strain evidence="7 8">M08DMB</strain>
    </source>
</reference>
<comment type="caution">
    <text evidence="7">The sequence shown here is derived from an EMBL/GenBank/DDBJ whole genome shotgun (WGS) entry which is preliminary data.</text>
</comment>
<keyword evidence="4 6" id="KW-1133">Transmembrane helix</keyword>
<evidence type="ECO:0000256" key="6">
    <source>
        <dbReference type="SAM" id="Phobius"/>
    </source>
</evidence>
<dbReference type="InterPro" id="IPR001851">
    <property type="entry name" value="ABC_transp_permease"/>
</dbReference>
<sequence length="332" mass="35693">MKQHSKKIIGYLKTLIFPAVMWAAFAIVALITNQDYFFSTYITSNIFRTSVLSCSIGMAIAIPLSGGRWDFAPGTIATLGGIIGINLGMSIQLNVFGILGLCIILCVILALIEAAVYLTLRVPNMIVSLGIVMVYEALTGIVYGGNGANVFNASPEYMNNLLMLSRSPWCYILLAVIMVMVYILLYKTRFGSNIKSLGSNARLAINAGVNEKKNIVQTYVLVGVLLGVAALLNANISQVTAASNLSSTTLMFSSMGPVLIGLFLAGYSCLPWGIFIGSLGMNVMTYGLVSFGIDGAIVTIITGVIIVLIMAYTTNQNKIIEFFQKPKSKETI</sequence>
<dbReference type="Pfam" id="PF02653">
    <property type="entry name" value="BPD_transp_2"/>
    <property type="match status" value="1"/>
</dbReference>
<keyword evidence="2" id="KW-1003">Cell membrane</keyword>
<dbReference type="RefSeq" id="WP_152805224.1">
    <property type="nucleotide sequence ID" value="NZ_WHNX01000021.1"/>
</dbReference>
<feature type="transmembrane region" description="Helical" evidence="6">
    <location>
        <begin position="218"/>
        <end position="236"/>
    </location>
</feature>
<evidence type="ECO:0000256" key="5">
    <source>
        <dbReference type="ARBA" id="ARBA00023136"/>
    </source>
</evidence>
<evidence type="ECO:0000313" key="7">
    <source>
        <dbReference type="EMBL" id="MPW26578.1"/>
    </source>
</evidence>
<feature type="transmembrane region" description="Helical" evidence="6">
    <location>
        <begin position="95"/>
        <end position="118"/>
    </location>
</feature>
<proteinExistence type="predicted"/>
<feature type="transmembrane region" description="Helical" evidence="6">
    <location>
        <begin position="125"/>
        <end position="146"/>
    </location>
</feature>
<keyword evidence="8" id="KW-1185">Reference proteome</keyword>
<feature type="transmembrane region" description="Helical" evidence="6">
    <location>
        <begin position="46"/>
        <end position="64"/>
    </location>
</feature>
<evidence type="ECO:0000256" key="4">
    <source>
        <dbReference type="ARBA" id="ARBA00022989"/>
    </source>
</evidence>
<feature type="transmembrane region" description="Helical" evidence="6">
    <location>
        <begin position="256"/>
        <end position="276"/>
    </location>
</feature>
<dbReference type="PANTHER" id="PTHR32196">
    <property type="entry name" value="ABC TRANSPORTER PERMEASE PROTEIN YPHD-RELATED-RELATED"/>
    <property type="match status" value="1"/>
</dbReference>
<evidence type="ECO:0008006" key="9">
    <source>
        <dbReference type="Google" id="ProtNLM"/>
    </source>
</evidence>
<dbReference type="GO" id="GO:0022857">
    <property type="term" value="F:transmembrane transporter activity"/>
    <property type="evidence" value="ECO:0007669"/>
    <property type="project" value="InterPro"/>
</dbReference>
<protein>
    <recommendedName>
        <fullName evidence="9">ABC transporter permease</fullName>
    </recommendedName>
</protein>
<evidence type="ECO:0000256" key="2">
    <source>
        <dbReference type="ARBA" id="ARBA00022475"/>
    </source>
</evidence>
<keyword evidence="5 6" id="KW-0472">Membrane</keyword>
<gene>
    <name evidence="7" type="ORF">GC105_12345</name>
</gene>
<dbReference type="EMBL" id="WHNX01000021">
    <property type="protein sequence ID" value="MPW26578.1"/>
    <property type="molecule type" value="Genomic_DNA"/>
</dbReference>
<dbReference type="GO" id="GO:0005886">
    <property type="term" value="C:plasma membrane"/>
    <property type="evidence" value="ECO:0007669"/>
    <property type="project" value="UniProtKB-SubCell"/>
</dbReference>